<evidence type="ECO:0000256" key="1">
    <source>
        <dbReference type="SAM" id="MobiDB-lite"/>
    </source>
</evidence>
<proteinExistence type="predicted"/>
<dbReference type="RefSeq" id="WP_203851714.1">
    <property type="nucleotide sequence ID" value="NZ_BAAAVW010000014.1"/>
</dbReference>
<dbReference type="EMBL" id="BONQ01000127">
    <property type="protein sequence ID" value="GIG50061.1"/>
    <property type="molecule type" value="Genomic_DNA"/>
</dbReference>
<name>A0A919PVI9_9ACTN</name>
<comment type="caution">
    <text evidence="2">The sequence shown here is derived from an EMBL/GenBank/DDBJ whole genome shotgun (WGS) entry which is preliminary data.</text>
</comment>
<feature type="compositionally biased region" description="Low complexity" evidence="1">
    <location>
        <begin position="14"/>
        <end position="28"/>
    </location>
</feature>
<protein>
    <submittedName>
        <fullName evidence="2">Uncharacterized protein</fullName>
    </submittedName>
</protein>
<sequence length="102" mass="10687">MTATAGVSSYISDAGGAASSPSSATPAARIRPGPTSTGRFISDDALTDVADAQQANGNAYAGNGPATFYEQDNLTPEQKAQNLYEVTRLKDAGRQLVYEWNK</sequence>
<gene>
    <name evidence="2" type="ORF">Dsi01nite_081020</name>
</gene>
<evidence type="ECO:0000313" key="2">
    <source>
        <dbReference type="EMBL" id="GIG50061.1"/>
    </source>
</evidence>
<organism evidence="2 3">
    <name type="scientific">Dactylosporangium siamense</name>
    <dbReference type="NCBI Taxonomy" id="685454"/>
    <lineage>
        <taxon>Bacteria</taxon>
        <taxon>Bacillati</taxon>
        <taxon>Actinomycetota</taxon>
        <taxon>Actinomycetes</taxon>
        <taxon>Micromonosporales</taxon>
        <taxon>Micromonosporaceae</taxon>
        <taxon>Dactylosporangium</taxon>
    </lineage>
</organism>
<feature type="compositionally biased region" description="Polar residues" evidence="1">
    <location>
        <begin position="1"/>
        <end position="11"/>
    </location>
</feature>
<feature type="region of interest" description="Disordered" evidence="1">
    <location>
        <begin position="1"/>
        <end position="38"/>
    </location>
</feature>
<evidence type="ECO:0000313" key="3">
    <source>
        <dbReference type="Proteomes" id="UP000660611"/>
    </source>
</evidence>
<reference evidence="2" key="1">
    <citation type="submission" date="2021-01" db="EMBL/GenBank/DDBJ databases">
        <title>Whole genome shotgun sequence of Dactylosporangium siamense NBRC 106093.</title>
        <authorList>
            <person name="Komaki H."/>
            <person name="Tamura T."/>
        </authorList>
    </citation>
    <scope>NUCLEOTIDE SEQUENCE</scope>
    <source>
        <strain evidence="2">NBRC 106093</strain>
    </source>
</reference>
<keyword evidence="3" id="KW-1185">Reference proteome</keyword>
<accession>A0A919PVI9</accession>
<dbReference type="AlphaFoldDB" id="A0A919PVI9"/>
<dbReference type="Proteomes" id="UP000660611">
    <property type="component" value="Unassembled WGS sequence"/>
</dbReference>